<comment type="caution">
    <text evidence="1">The sequence shown here is derived from an EMBL/GenBank/DDBJ whole genome shotgun (WGS) entry which is preliminary data.</text>
</comment>
<protein>
    <submittedName>
        <fullName evidence="1">Uncharacterized protein</fullName>
    </submittedName>
</protein>
<evidence type="ECO:0000313" key="2">
    <source>
        <dbReference type="Proteomes" id="UP001165641"/>
    </source>
</evidence>
<evidence type="ECO:0000313" key="1">
    <source>
        <dbReference type="EMBL" id="MDB6178099.1"/>
    </source>
</evidence>
<gene>
    <name evidence="1" type="ORF">PAF17_11390</name>
</gene>
<reference evidence="1" key="1">
    <citation type="submission" date="2022-12" db="EMBL/GenBank/DDBJ databases">
        <title>Paracoccus onchidii sp. nov., isolated from a marine invertebrate from the South China Sea.</title>
        <authorList>
            <person name="Xu S."/>
            <person name="Liu Z."/>
            <person name="Xu Y."/>
        </authorList>
    </citation>
    <scope>NUCLEOTIDE SEQUENCE</scope>
    <source>
        <strain evidence="1">Z330</strain>
    </source>
</reference>
<dbReference type="Proteomes" id="UP001165641">
    <property type="component" value="Unassembled WGS sequence"/>
</dbReference>
<proteinExistence type="predicted"/>
<accession>A0ABT4ZFS6</accession>
<name>A0ABT4ZFS6_9RHOB</name>
<dbReference type="RefSeq" id="WP_271889222.1">
    <property type="nucleotide sequence ID" value="NZ_JAQBIE010000013.1"/>
</dbReference>
<organism evidence="1 2">
    <name type="scientific">Paracoccus onchidii</name>
    <dbReference type="NCBI Taxonomy" id="3017813"/>
    <lineage>
        <taxon>Bacteria</taxon>
        <taxon>Pseudomonadati</taxon>
        <taxon>Pseudomonadota</taxon>
        <taxon>Alphaproteobacteria</taxon>
        <taxon>Rhodobacterales</taxon>
        <taxon>Paracoccaceae</taxon>
        <taxon>Paracoccus</taxon>
    </lineage>
</organism>
<keyword evidence="2" id="KW-1185">Reference proteome</keyword>
<sequence length="146" mass="15268">MKFLDALMIATVAGGTLLLATADASLGQDRLVVPLPDISSLSQSEAQSLTRQIVEADVITSNCPAYAISDGAWTLLTGTGELLAGKLDMDPAAYEQEVIAPAYALLDDPESCDRIGPEVDPLIDRLIDMGGATEPNPSEPRPTEAG</sequence>
<dbReference type="EMBL" id="JAQBIE010000013">
    <property type="protein sequence ID" value="MDB6178099.1"/>
    <property type="molecule type" value="Genomic_DNA"/>
</dbReference>